<keyword evidence="2" id="KW-1185">Reference proteome</keyword>
<dbReference type="Proteomes" id="UP000685013">
    <property type="component" value="Chromosome 4"/>
</dbReference>
<dbReference type="AlphaFoldDB" id="A0AAV6NT05"/>
<evidence type="ECO:0000313" key="1">
    <source>
        <dbReference type="EMBL" id="KAG6601509.1"/>
    </source>
</evidence>
<gene>
    <name evidence="1" type="ORF">SDJN03_06742</name>
</gene>
<accession>A0AAV6NT05</accession>
<dbReference type="PANTHER" id="PTHR23402">
    <property type="entry name" value="PROTEASE FAMILY C15 PYROGLUTAMYL-PEPTIDASE I-RELATED"/>
    <property type="match status" value="1"/>
</dbReference>
<proteinExistence type="predicted"/>
<evidence type="ECO:0000313" key="2">
    <source>
        <dbReference type="Proteomes" id="UP000685013"/>
    </source>
</evidence>
<dbReference type="EMBL" id="JAGKQH010000004">
    <property type="protein sequence ID" value="KAG6601509.1"/>
    <property type="molecule type" value="Genomic_DNA"/>
</dbReference>
<feature type="non-terminal residue" evidence="1">
    <location>
        <position position="1"/>
    </location>
</feature>
<dbReference type="FunFam" id="3.40.630.20:FF:000003">
    <property type="entry name" value="Pyrrolidone-carboxylate peptidase isoform A"/>
    <property type="match status" value="1"/>
</dbReference>
<evidence type="ECO:0008006" key="3">
    <source>
        <dbReference type="Google" id="ProtNLM"/>
    </source>
</evidence>
<dbReference type="InterPro" id="IPR016125">
    <property type="entry name" value="Peptidase_C15-like"/>
</dbReference>
<name>A0AAV6NT05_9ROSI</name>
<comment type="caution">
    <text evidence="1">The sequence shown here is derived from an EMBL/GenBank/DDBJ whole genome shotgun (WGS) entry which is preliminary data.</text>
</comment>
<dbReference type="Pfam" id="PF01470">
    <property type="entry name" value="Peptidase_C15"/>
    <property type="match status" value="1"/>
</dbReference>
<dbReference type="PANTHER" id="PTHR23402:SF26">
    <property type="entry name" value="PEPTIDASE C15, PYROGLUTAMYL PEPTIDASE I-LIKE PROTEIN"/>
    <property type="match status" value="1"/>
</dbReference>
<reference evidence="1 2" key="1">
    <citation type="journal article" date="2021" name="Hortic Res">
        <title>The domestication of Cucurbita argyrosperma as revealed by the genome of its wild relative.</title>
        <authorList>
            <person name="Barrera-Redondo J."/>
            <person name="Sanchez-de la Vega G."/>
            <person name="Aguirre-Liguori J.A."/>
            <person name="Castellanos-Morales G."/>
            <person name="Gutierrez-Guerrero Y.T."/>
            <person name="Aguirre-Dugua X."/>
            <person name="Aguirre-Planter E."/>
            <person name="Tenaillon M.I."/>
            <person name="Lira-Saade R."/>
            <person name="Eguiarte L.E."/>
        </authorList>
    </citation>
    <scope>NUCLEOTIDE SEQUENCE [LARGE SCALE GENOMIC DNA]</scope>
    <source>
        <strain evidence="1">JBR-2021</strain>
    </source>
</reference>
<organism evidence="1 2">
    <name type="scientific">Cucurbita argyrosperma subsp. sororia</name>
    <dbReference type="NCBI Taxonomy" id="37648"/>
    <lineage>
        <taxon>Eukaryota</taxon>
        <taxon>Viridiplantae</taxon>
        <taxon>Streptophyta</taxon>
        <taxon>Embryophyta</taxon>
        <taxon>Tracheophyta</taxon>
        <taxon>Spermatophyta</taxon>
        <taxon>Magnoliopsida</taxon>
        <taxon>eudicotyledons</taxon>
        <taxon>Gunneridae</taxon>
        <taxon>Pentapetalae</taxon>
        <taxon>rosids</taxon>
        <taxon>fabids</taxon>
        <taxon>Cucurbitales</taxon>
        <taxon>Cucurbitaceae</taxon>
        <taxon>Cucurbiteae</taxon>
        <taxon>Cucurbita</taxon>
    </lineage>
</organism>
<protein>
    <recommendedName>
        <fullName evidence="3">Pyrrolidone-carboxylate peptidase</fullName>
    </recommendedName>
</protein>
<sequence>MGSEGPGGVTIHVTGFKKFHGVAENPTEAIVDNLKAFVEETGLPAGVTLGSCTVLDVAGDGALPLLYKVLESGISNVTETTKLIWLHLGVNSGLARFAVEWQAVNKATFRYPDELGWQPQKLPIVMEDGEISMIRKTSCLAPTILERLKAKSYNVILSEDAGRFVCNY</sequence>